<evidence type="ECO:0000313" key="2">
    <source>
        <dbReference type="Proteomes" id="UP001221898"/>
    </source>
</evidence>
<sequence>MALLFRVFPTPLDLLAPQRQLGGCCYMVVHPPFPPGAVHLDPVQFQPVPPSPMLPLQYPAHLPSCDCISCCSCPLLIRYSFRDCLKTLLDYGILSLG</sequence>
<evidence type="ECO:0000313" key="1">
    <source>
        <dbReference type="EMBL" id="KAJ8415588.1"/>
    </source>
</evidence>
<dbReference type="EMBL" id="JAINUG010000009">
    <property type="protein sequence ID" value="KAJ8415588.1"/>
    <property type="molecule type" value="Genomic_DNA"/>
</dbReference>
<protein>
    <submittedName>
        <fullName evidence="1">Uncharacterized protein</fullName>
    </submittedName>
</protein>
<proteinExistence type="predicted"/>
<keyword evidence="2" id="KW-1185">Reference proteome</keyword>
<accession>A0AAD7X0D1</accession>
<gene>
    <name evidence="1" type="ORF">AAFF_G00425680</name>
</gene>
<name>A0AAD7X0D1_9TELE</name>
<organism evidence="1 2">
    <name type="scientific">Aldrovandia affinis</name>
    <dbReference type="NCBI Taxonomy" id="143900"/>
    <lineage>
        <taxon>Eukaryota</taxon>
        <taxon>Metazoa</taxon>
        <taxon>Chordata</taxon>
        <taxon>Craniata</taxon>
        <taxon>Vertebrata</taxon>
        <taxon>Euteleostomi</taxon>
        <taxon>Actinopterygii</taxon>
        <taxon>Neopterygii</taxon>
        <taxon>Teleostei</taxon>
        <taxon>Notacanthiformes</taxon>
        <taxon>Halosauridae</taxon>
        <taxon>Aldrovandia</taxon>
    </lineage>
</organism>
<dbReference type="Proteomes" id="UP001221898">
    <property type="component" value="Unassembled WGS sequence"/>
</dbReference>
<reference evidence="1" key="1">
    <citation type="journal article" date="2023" name="Science">
        <title>Genome structures resolve the early diversification of teleost fishes.</title>
        <authorList>
            <person name="Parey E."/>
            <person name="Louis A."/>
            <person name="Montfort J."/>
            <person name="Bouchez O."/>
            <person name="Roques C."/>
            <person name="Iampietro C."/>
            <person name="Lluch J."/>
            <person name="Castinel A."/>
            <person name="Donnadieu C."/>
            <person name="Desvignes T."/>
            <person name="Floi Bucao C."/>
            <person name="Jouanno E."/>
            <person name="Wen M."/>
            <person name="Mejri S."/>
            <person name="Dirks R."/>
            <person name="Jansen H."/>
            <person name="Henkel C."/>
            <person name="Chen W.J."/>
            <person name="Zahm M."/>
            <person name="Cabau C."/>
            <person name="Klopp C."/>
            <person name="Thompson A.W."/>
            <person name="Robinson-Rechavi M."/>
            <person name="Braasch I."/>
            <person name="Lecointre G."/>
            <person name="Bobe J."/>
            <person name="Postlethwait J.H."/>
            <person name="Berthelot C."/>
            <person name="Roest Crollius H."/>
            <person name="Guiguen Y."/>
        </authorList>
    </citation>
    <scope>NUCLEOTIDE SEQUENCE</scope>
    <source>
        <strain evidence="1">NC1722</strain>
    </source>
</reference>
<dbReference type="AlphaFoldDB" id="A0AAD7X0D1"/>
<comment type="caution">
    <text evidence="1">The sequence shown here is derived from an EMBL/GenBank/DDBJ whole genome shotgun (WGS) entry which is preliminary data.</text>
</comment>